<dbReference type="Proteomes" id="UP000481252">
    <property type="component" value="Unassembled WGS sequence"/>
</dbReference>
<evidence type="ECO:0000313" key="12">
    <source>
        <dbReference type="Proteomes" id="UP000481252"/>
    </source>
</evidence>
<feature type="transmembrane region" description="Helical" evidence="9">
    <location>
        <begin position="47"/>
        <end position="64"/>
    </location>
</feature>
<reference evidence="11 12" key="1">
    <citation type="submission" date="2020-02" db="EMBL/GenBank/DDBJ databases">
        <title>Genome sequence of the type strain CGMCC 1.15528 of Mesorhizobium zhangyense.</title>
        <authorList>
            <person name="Gao J."/>
            <person name="Sun J."/>
        </authorList>
    </citation>
    <scope>NUCLEOTIDE SEQUENCE [LARGE SCALE GENOMIC DNA]</scope>
    <source>
        <strain evidence="11 12">CGMCC 1.15528</strain>
    </source>
</reference>
<organism evidence="11 12">
    <name type="scientific">Mesorhizobium zhangyense</name>
    <dbReference type="NCBI Taxonomy" id="1776730"/>
    <lineage>
        <taxon>Bacteria</taxon>
        <taxon>Pseudomonadati</taxon>
        <taxon>Pseudomonadota</taxon>
        <taxon>Alphaproteobacteria</taxon>
        <taxon>Hyphomicrobiales</taxon>
        <taxon>Phyllobacteriaceae</taxon>
        <taxon>Mesorhizobium</taxon>
    </lineage>
</organism>
<evidence type="ECO:0000259" key="10">
    <source>
        <dbReference type="Pfam" id="PF04290"/>
    </source>
</evidence>
<keyword evidence="5 9" id="KW-0812">Transmembrane</keyword>
<dbReference type="GO" id="GO:0015740">
    <property type="term" value="P:C4-dicarboxylate transport"/>
    <property type="evidence" value="ECO:0007669"/>
    <property type="project" value="TreeGrafter"/>
</dbReference>
<feature type="transmembrane region" description="Helical" evidence="9">
    <location>
        <begin position="126"/>
        <end position="145"/>
    </location>
</feature>
<proteinExistence type="inferred from homology"/>
<comment type="subcellular location">
    <subcellularLocation>
        <location evidence="1 9">Cell inner membrane</location>
        <topology evidence="1 9">Multi-pass membrane protein</topology>
    </subcellularLocation>
</comment>
<sequence>MTKALDGLDAVLRHIGVVLMVLVFGVALLQVLIRYVFGIPMVWTEELARNLLVWTAFLLMGPALKQGLHYSVDYLSNRLPFTGKLWLYRLGDGIILAFAIAMVIVGSSFTARTADARTAALEISTGWISGALPVGAAILALYAIVRLLVSFTDPQSGVDRRHEELQL</sequence>
<evidence type="ECO:0000256" key="7">
    <source>
        <dbReference type="ARBA" id="ARBA00023136"/>
    </source>
</evidence>
<evidence type="ECO:0000256" key="2">
    <source>
        <dbReference type="ARBA" id="ARBA00022448"/>
    </source>
</evidence>
<evidence type="ECO:0000256" key="1">
    <source>
        <dbReference type="ARBA" id="ARBA00004429"/>
    </source>
</evidence>
<evidence type="ECO:0000256" key="4">
    <source>
        <dbReference type="ARBA" id="ARBA00022519"/>
    </source>
</evidence>
<comment type="subunit">
    <text evidence="9">The complex comprises the extracytoplasmic solute receptor protein and the two transmembrane proteins.</text>
</comment>
<comment type="function">
    <text evidence="9">Part of the tripartite ATP-independent periplasmic (TRAP) transport system.</text>
</comment>
<keyword evidence="3" id="KW-1003">Cell membrane</keyword>
<dbReference type="RefSeq" id="WP_165121414.1">
    <property type="nucleotide sequence ID" value="NZ_JAAKZG010000024.1"/>
</dbReference>
<comment type="caution">
    <text evidence="11">The sequence shown here is derived from an EMBL/GenBank/DDBJ whole genome shotgun (WGS) entry which is preliminary data.</text>
</comment>
<dbReference type="PANTHER" id="PTHR35011:SF2">
    <property type="entry name" value="2,3-DIKETO-L-GULONATE TRAP TRANSPORTER SMALL PERMEASE PROTEIN YIAM"/>
    <property type="match status" value="1"/>
</dbReference>
<name>A0A7C9RBK2_9HYPH</name>
<keyword evidence="7 9" id="KW-0472">Membrane</keyword>
<evidence type="ECO:0000256" key="9">
    <source>
        <dbReference type="RuleBase" id="RU369079"/>
    </source>
</evidence>
<evidence type="ECO:0000256" key="6">
    <source>
        <dbReference type="ARBA" id="ARBA00022989"/>
    </source>
</evidence>
<keyword evidence="4 9" id="KW-0997">Cell inner membrane</keyword>
<dbReference type="InterPro" id="IPR007387">
    <property type="entry name" value="TRAP_DctQ"/>
</dbReference>
<feature type="domain" description="Tripartite ATP-independent periplasmic transporters DctQ component" evidence="10">
    <location>
        <begin position="24"/>
        <end position="151"/>
    </location>
</feature>
<evidence type="ECO:0000313" key="11">
    <source>
        <dbReference type="EMBL" id="NGN45040.1"/>
    </source>
</evidence>
<accession>A0A7C9RBK2</accession>
<evidence type="ECO:0000256" key="8">
    <source>
        <dbReference type="ARBA" id="ARBA00038436"/>
    </source>
</evidence>
<feature type="transmembrane region" description="Helical" evidence="9">
    <location>
        <begin position="85"/>
        <end position="106"/>
    </location>
</feature>
<dbReference type="GO" id="GO:0022857">
    <property type="term" value="F:transmembrane transporter activity"/>
    <property type="evidence" value="ECO:0007669"/>
    <property type="project" value="UniProtKB-UniRule"/>
</dbReference>
<evidence type="ECO:0000256" key="3">
    <source>
        <dbReference type="ARBA" id="ARBA00022475"/>
    </source>
</evidence>
<evidence type="ECO:0000256" key="5">
    <source>
        <dbReference type="ARBA" id="ARBA00022692"/>
    </source>
</evidence>
<comment type="similarity">
    <text evidence="8 9">Belongs to the TRAP transporter small permease family.</text>
</comment>
<dbReference type="Pfam" id="PF04290">
    <property type="entry name" value="DctQ"/>
    <property type="match status" value="1"/>
</dbReference>
<feature type="transmembrane region" description="Helical" evidence="9">
    <location>
        <begin position="12"/>
        <end position="35"/>
    </location>
</feature>
<keyword evidence="6 9" id="KW-1133">Transmembrane helix</keyword>
<dbReference type="PANTHER" id="PTHR35011">
    <property type="entry name" value="2,3-DIKETO-L-GULONATE TRAP TRANSPORTER SMALL PERMEASE PROTEIN YIAM"/>
    <property type="match status" value="1"/>
</dbReference>
<keyword evidence="2 9" id="KW-0813">Transport</keyword>
<dbReference type="InterPro" id="IPR055348">
    <property type="entry name" value="DctQ"/>
</dbReference>
<keyword evidence="12" id="KW-1185">Reference proteome</keyword>
<dbReference type="AlphaFoldDB" id="A0A7C9RBK2"/>
<gene>
    <name evidence="11" type="ORF">G6N74_28700</name>
</gene>
<dbReference type="EMBL" id="JAAKZG010000024">
    <property type="protein sequence ID" value="NGN45040.1"/>
    <property type="molecule type" value="Genomic_DNA"/>
</dbReference>
<dbReference type="GO" id="GO:0005886">
    <property type="term" value="C:plasma membrane"/>
    <property type="evidence" value="ECO:0007669"/>
    <property type="project" value="UniProtKB-SubCell"/>
</dbReference>
<protein>
    <recommendedName>
        <fullName evidence="9">TRAP transporter small permease protein</fullName>
    </recommendedName>
</protein>